<gene>
    <name evidence="1" type="ORF">DARMORV10_C02P45420.1</name>
</gene>
<protein>
    <submittedName>
        <fullName evidence="1">(rape) hypothetical protein</fullName>
    </submittedName>
</protein>
<feature type="non-terminal residue" evidence="1">
    <location>
        <position position="1"/>
    </location>
</feature>
<dbReference type="AlphaFoldDB" id="A0A816KD64"/>
<accession>A0A816KD64</accession>
<evidence type="ECO:0000313" key="1">
    <source>
        <dbReference type="EMBL" id="CAF1919147.1"/>
    </source>
</evidence>
<name>A0A816KD64_BRANA</name>
<proteinExistence type="predicted"/>
<dbReference type="Proteomes" id="UP001295469">
    <property type="component" value="Chromosome C02"/>
</dbReference>
<reference evidence="1" key="1">
    <citation type="submission" date="2021-01" db="EMBL/GenBank/DDBJ databases">
        <authorList>
            <consortium name="Genoscope - CEA"/>
            <person name="William W."/>
        </authorList>
    </citation>
    <scope>NUCLEOTIDE SEQUENCE</scope>
</reference>
<dbReference type="EMBL" id="HG994366">
    <property type="protein sequence ID" value="CAF1919147.1"/>
    <property type="molecule type" value="Genomic_DNA"/>
</dbReference>
<organism evidence="1">
    <name type="scientific">Brassica napus</name>
    <name type="common">Rape</name>
    <dbReference type="NCBI Taxonomy" id="3708"/>
    <lineage>
        <taxon>Eukaryota</taxon>
        <taxon>Viridiplantae</taxon>
        <taxon>Streptophyta</taxon>
        <taxon>Embryophyta</taxon>
        <taxon>Tracheophyta</taxon>
        <taxon>Spermatophyta</taxon>
        <taxon>Magnoliopsida</taxon>
        <taxon>eudicotyledons</taxon>
        <taxon>Gunneridae</taxon>
        <taxon>Pentapetalae</taxon>
        <taxon>rosids</taxon>
        <taxon>malvids</taxon>
        <taxon>Brassicales</taxon>
        <taxon>Brassicaceae</taxon>
        <taxon>Brassiceae</taxon>
        <taxon>Brassica</taxon>
    </lineage>
</organism>
<sequence>LSLVFRERKFSLGIPLTRFLSFRGTERDLYFIVKYVSISLIDFHLPFADLSIRFGDIFLVCFQSKSESVLQAYVCQTLLKQIKNPVLESLISLSRA</sequence>